<dbReference type="InterPro" id="IPR017730">
    <property type="entry name" value="Chaperonin_ClpB"/>
</dbReference>
<dbReference type="GO" id="GO:0034605">
    <property type="term" value="P:cellular response to heat"/>
    <property type="evidence" value="ECO:0007669"/>
    <property type="project" value="TreeGrafter"/>
</dbReference>
<accession>A4A1F6</accession>
<dbReference type="AlphaFoldDB" id="A4A1F6"/>
<dbReference type="NCBIfam" id="TIGR03346">
    <property type="entry name" value="chaperone_ClpB"/>
    <property type="match status" value="1"/>
</dbReference>
<gene>
    <name evidence="11" type="primary">clpB</name>
    <name evidence="13" type="ORF">DSM3645_04550</name>
</gene>
<dbReference type="eggNOG" id="COG0542">
    <property type="taxonomic scope" value="Bacteria"/>
</dbReference>
<keyword evidence="4 10" id="KW-0547">Nucleotide-binding</keyword>
<keyword evidence="3 9" id="KW-0677">Repeat</keyword>
<comment type="subcellular location">
    <subcellularLocation>
        <location evidence="11">Cytoplasm</location>
    </subcellularLocation>
</comment>
<dbReference type="FunFam" id="3.40.50.300:FF:000120">
    <property type="entry name" value="ATP-dependent chaperone ClpB"/>
    <property type="match status" value="1"/>
</dbReference>
<feature type="coiled-coil region" evidence="11">
    <location>
        <begin position="480"/>
        <end position="529"/>
    </location>
</feature>
<dbReference type="SUPFAM" id="SSF81923">
    <property type="entry name" value="Double Clp-N motif"/>
    <property type="match status" value="1"/>
</dbReference>
<evidence type="ECO:0000313" key="13">
    <source>
        <dbReference type="EMBL" id="EAQ77405.1"/>
    </source>
</evidence>
<name>A4A1F6_9BACT</name>
<dbReference type="GO" id="GO:0005524">
    <property type="term" value="F:ATP binding"/>
    <property type="evidence" value="ECO:0007669"/>
    <property type="project" value="UniProtKB-UniRule"/>
</dbReference>
<dbReference type="Gene3D" id="3.40.50.300">
    <property type="entry name" value="P-loop containing nucleotide triphosphate hydrolases"/>
    <property type="match status" value="3"/>
</dbReference>
<dbReference type="PROSITE" id="PS00871">
    <property type="entry name" value="CLPAB_2"/>
    <property type="match status" value="1"/>
</dbReference>
<evidence type="ECO:0000256" key="5">
    <source>
        <dbReference type="ARBA" id="ARBA00022840"/>
    </source>
</evidence>
<dbReference type="InterPro" id="IPR004176">
    <property type="entry name" value="Clp_R_N"/>
</dbReference>
<dbReference type="PANTHER" id="PTHR11638">
    <property type="entry name" value="ATP-DEPENDENT CLP PROTEASE"/>
    <property type="match status" value="1"/>
</dbReference>
<dbReference type="InterPro" id="IPR050130">
    <property type="entry name" value="ClpA_ClpB"/>
</dbReference>
<comment type="subunit">
    <text evidence="11">Homohexamer; The oligomerization is ATP-dependent.</text>
</comment>
<dbReference type="SUPFAM" id="SSF52540">
    <property type="entry name" value="P-loop containing nucleoside triphosphate hydrolases"/>
    <property type="match status" value="2"/>
</dbReference>
<evidence type="ECO:0000256" key="11">
    <source>
        <dbReference type="RuleBase" id="RU362034"/>
    </source>
</evidence>
<dbReference type="PROSITE" id="PS51903">
    <property type="entry name" value="CLP_R"/>
    <property type="match status" value="1"/>
</dbReference>
<dbReference type="Gene3D" id="1.10.8.60">
    <property type="match status" value="1"/>
</dbReference>
<dbReference type="Pfam" id="PF17871">
    <property type="entry name" value="AAA_lid_9"/>
    <property type="match status" value="1"/>
</dbReference>
<proteinExistence type="inferred from homology"/>
<dbReference type="GO" id="GO:0016887">
    <property type="term" value="F:ATP hydrolysis activity"/>
    <property type="evidence" value="ECO:0007669"/>
    <property type="project" value="InterPro"/>
</dbReference>
<dbReference type="PANTHER" id="PTHR11638:SF18">
    <property type="entry name" value="HEAT SHOCK PROTEIN 104"/>
    <property type="match status" value="1"/>
</dbReference>
<comment type="caution">
    <text evidence="13">The sequence shown here is derived from an EMBL/GenBank/DDBJ whole genome shotgun (WGS) entry which is preliminary data.</text>
</comment>
<dbReference type="FunFam" id="3.40.50.300:FF:000010">
    <property type="entry name" value="Chaperone clpB 1, putative"/>
    <property type="match status" value="1"/>
</dbReference>
<dbReference type="CDD" id="cd19499">
    <property type="entry name" value="RecA-like_ClpB_Hsp104-like"/>
    <property type="match status" value="1"/>
</dbReference>
<dbReference type="Pfam" id="PF02861">
    <property type="entry name" value="Clp_N"/>
    <property type="match status" value="1"/>
</dbReference>
<dbReference type="InterPro" id="IPR001270">
    <property type="entry name" value="ClpA/B"/>
</dbReference>
<sequence length="953" mass="105731">MRTLGTDDRPQRISLANSRLQFLSTPARSPLLDFSGILFFRRFLAAIQVKTTALKLCADFSKEAWTMAIRFDKFTLKAQEAVQNAQTICMDASNPQLTPLHLLVALLREADGVVKPLLDKIGANRRQITELVDSELGRLPKVTGVAGQPGLSTELDQVLQAAQREADVMKDDFVSTEHLMLALTRVKSAAQEILKVNAVSDKEVLAALQSVRGNSRVTDQNPESTFQALEKYGIDLVERANQGKLDPVIGRDQEIRRTIQVLSRRTKNNPVLIGEPGVGKTAIAEGLALRIVQGDVPQSLKNKRIVALDMGALVAGAKFRGEFEERLKAVLKEVQDSDGHVVLFIDELHTVVGAGKAEGGADAANLLKPALARGELRCIGATTLDEFRQYIEKDAALERRFQPVFVGEPSVEDTIAILRGLKPRYEAHHGIKIKDSALVAAAKLSDRYITDRFLPDKAIDLVDEASSRLAIEMESVPGEIDAVQRQLTQLELADRQLAEETEESAVERRAEIQTEMTDLRRQLASLREQWETEKLGLGDVTKVRHELAQLELQFSQLHASIQEKQASGAPVSESDYQQLFELQKKRDALTARMDAEVDHSDAAKEGKKPERRLLREQVTEEEIAEVVSQWTGIPVTRMIESERAKLLVLEERLHQRVVGQDEAVEAVANAVRRSRSGMQATNRPIGSFIFLGPTGVGKTELCKALAEILFDDEHAMVRIDMSEYMERHAVSRLIGAPPGYVGYEEGGKLTEAVRRRPYSVILLDEIEKAHRDVFNILLQVLDDGRLTDNHGHTVDFTNTIVVMTSNIGSQAIQQIAAEGGTDEEVRDAAQASLRTHFLPEFLNRIDETIVFKPLSKEQLRHIVEIQVGFLAKQLQENGIELVITPAAKDELSEEGYDPTFGARPLKRVIQNQLQNALATTILKGDIGEGDGITIDYADGAFQFQKYRPDSLSE</sequence>
<evidence type="ECO:0000256" key="1">
    <source>
        <dbReference type="ARBA" id="ARBA00008675"/>
    </source>
</evidence>
<evidence type="ECO:0000256" key="2">
    <source>
        <dbReference type="ARBA" id="ARBA00017574"/>
    </source>
</evidence>
<keyword evidence="5 10" id="KW-0067">ATP-binding</keyword>
<dbReference type="InterPro" id="IPR036628">
    <property type="entry name" value="Clp_N_dom_sf"/>
</dbReference>
<evidence type="ECO:0000259" key="12">
    <source>
        <dbReference type="PROSITE" id="PS51903"/>
    </source>
</evidence>
<keyword evidence="6 11" id="KW-0175">Coiled coil</keyword>
<dbReference type="Gene3D" id="1.10.1780.10">
    <property type="entry name" value="Clp, N-terminal domain"/>
    <property type="match status" value="1"/>
</dbReference>
<reference evidence="13 14" key="1">
    <citation type="submission" date="2006-02" db="EMBL/GenBank/DDBJ databases">
        <authorList>
            <person name="Amann R."/>
            <person name="Ferriera S."/>
            <person name="Johnson J."/>
            <person name="Kravitz S."/>
            <person name="Halpern A."/>
            <person name="Remington K."/>
            <person name="Beeson K."/>
            <person name="Tran B."/>
            <person name="Rogers Y.-H."/>
            <person name="Friedman R."/>
            <person name="Venter J.C."/>
        </authorList>
    </citation>
    <scope>NUCLEOTIDE SEQUENCE [LARGE SCALE GENOMIC DNA]</scope>
    <source>
        <strain evidence="13 14">DSM 3645</strain>
    </source>
</reference>
<protein>
    <recommendedName>
        <fullName evidence="2 11">Chaperone protein ClpB</fullName>
    </recommendedName>
</protein>
<keyword evidence="11" id="KW-0346">Stress response</keyword>
<keyword evidence="7 10" id="KW-0143">Chaperone</keyword>
<comment type="function">
    <text evidence="11">Part of a stress-induced multi-chaperone system, it is involved in the recovery of the cell from heat-induced damage, in cooperation with DnaK, DnaJ and GrpE.</text>
</comment>
<evidence type="ECO:0000256" key="7">
    <source>
        <dbReference type="ARBA" id="ARBA00023186"/>
    </source>
</evidence>
<dbReference type="STRING" id="314230.DSM3645_04550"/>
<keyword evidence="11" id="KW-0963">Cytoplasm</keyword>
<evidence type="ECO:0000256" key="6">
    <source>
        <dbReference type="ARBA" id="ARBA00023054"/>
    </source>
</evidence>
<evidence type="ECO:0000256" key="9">
    <source>
        <dbReference type="PROSITE-ProRule" id="PRU01251"/>
    </source>
</evidence>
<dbReference type="InterPro" id="IPR027417">
    <property type="entry name" value="P-loop_NTPase"/>
</dbReference>
<organism evidence="13 14">
    <name type="scientific">Blastopirellula marina DSM 3645</name>
    <dbReference type="NCBI Taxonomy" id="314230"/>
    <lineage>
        <taxon>Bacteria</taxon>
        <taxon>Pseudomonadati</taxon>
        <taxon>Planctomycetota</taxon>
        <taxon>Planctomycetia</taxon>
        <taxon>Pirellulales</taxon>
        <taxon>Pirellulaceae</taxon>
        <taxon>Blastopirellula</taxon>
    </lineage>
</organism>
<evidence type="ECO:0000256" key="3">
    <source>
        <dbReference type="ARBA" id="ARBA00022737"/>
    </source>
</evidence>
<dbReference type="InterPro" id="IPR019489">
    <property type="entry name" value="Clp_ATPase_C"/>
</dbReference>
<dbReference type="InterPro" id="IPR018368">
    <property type="entry name" value="ClpA/B_CS1"/>
</dbReference>
<comment type="subunit">
    <text evidence="8">Homohexamer. The oligomerization is ATP-dependent.</text>
</comment>
<dbReference type="EMBL" id="AANZ01000034">
    <property type="protein sequence ID" value="EAQ77405.1"/>
    <property type="molecule type" value="Genomic_DNA"/>
</dbReference>
<evidence type="ECO:0000256" key="10">
    <source>
        <dbReference type="RuleBase" id="RU004432"/>
    </source>
</evidence>
<dbReference type="InterPro" id="IPR028299">
    <property type="entry name" value="ClpA/B_CS2"/>
</dbReference>
<evidence type="ECO:0000256" key="8">
    <source>
        <dbReference type="ARBA" id="ARBA00026057"/>
    </source>
</evidence>
<dbReference type="CDD" id="cd00009">
    <property type="entry name" value="AAA"/>
    <property type="match status" value="1"/>
</dbReference>
<dbReference type="PROSITE" id="PS00870">
    <property type="entry name" value="CLPAB_1"/>
    <property type="match status" value="1"/>
</dbReference>
<dbReference type="Pfam" id="PF10431">
    <property type="entry name" value="ClpB_D2-small"/>
    <property type="match status" value="1"/>
</dbReference>
<feature type="domain" description="Clp R" evidence="12">
    <location>
        <begin position="71"/>
        <end position="214"/>
    </location>
</feature>
<evidence type="ECO:0000313" key="14">
    <source>
        <dbReference type="Proteomes" id="UP000004358"/>
    </source>
</evidence>
<dbReference type="PRINTS" id="PR00300">
    <property type="entry name" value="CLPPROTEASEA"/>
</dbReference>
<dbReference type="GO" id="GO:0005737">
    <property type="term" value="C:cytoplasm"/>
    <property type="evidence" value="ECO:0007669"/>
    <property type="project" value="UniProtKB-SubCell"/>
</dbReference>
<comment type="similarity">
    <text evidence="1 10">Belongs to the ClpA/ClpB family.</text>
</comment>
<dbReference type="SMART" id="SM00382">
    <property type="entry name" value="AAA"/>
    <property type="match status" value="2"/>
</dbReference>
<dbReference type="InterPro" id="IPR003959">
    <property type="entry name" value="ATPase_AAA_core"/>
</dbReference>
<dbReference type="GO" id="GO:0042026">
    <property type="term" value="P:protein refolding"/>
    <property type="evidence" value="ECO:0007669"/>
    <property type="project" value="UniProtKB-UniRule"/>
</dbReference>
<evidence type="ECO:0000256" key="4">
    <source>
        <dbReference type="ARBA" id="ARBA00022741"/>
    </source>
</evidence>
<dbReference type="Pfam" id="PF07724">
    <property type="entry name" value="AAA_2"/>
    <property type="match status" value="1"/>
</dbReference>
<dbReference type="InterPro" id="IPR003593">
    <property type="entry name" value="AAA+_ATPase"/>
</dbReference>
<dbReference type="HOGENOM" id="CLU_005070_4_1_0"/>
<dbReference type="Proteomes" id="UP000004358">
    <property type="component" value="Unassembled WGS sequence"/>
</dbReference>
<dbReference type="Pfam" id="PF00004">
    <property type="entry name" value="AAA"/>
    <property type="match status" value="1"/>
</dbReference>
<dbReference type="SMART" id="SM01086">
    <property type="entry name" value="ClpB_D2-small"/>
    <property type="match status" value="1"/>
</dbReference>
<dbReference type="InterPro" id="IPR041546">
    <property type="entry name" value="ClpA/ClpB_AAA_lid"/>
</dbReference>
<dbReference type="FunFam" id="3.40.50.300:FF:000025">
    <property type="entry name" value="ATP-dependent Clp protease subunit"/>
    <property type="match status" value="1"/>
</dbReference>